<evidence type="ECO:0000313" key="2">
    <source>
        <dbReference type="EMBL" id="QFG06014.1"/>
    </source>
</evidence>
<sequence length="97" mass="10670">MGRLSIPISDHRAIRRDVDGRFGVRQEVARITVTIANVAQRIAGEEGSPSGVGNDGYDTELRTGTDRLRGHVWANNDTTERAERESAPLLQAAMRVQ</sequence>
<evidence type="ECO:0000313" key="3">
    <source>
        <dbReference type="Proteomes" id="UP000326063"/>
    </source>
</evidence>
<proteinExistence type="predicted"/>
<dbReference type="EMBL" id="MN234219">
    <property type="protein sequence ID" value="QFG06014.1"/>
    <property type="molecule type" value="Genomic_DNA"/>
</dbReference>
<dbReference type="RefSeq" id="YP_010051618.1">
    <property type="nucleotide sequence ID" value="NC_054445.1"/>
</dbReference>
<evidence type="ECO:0008006" key="4">
    <source>
        <dbReference type="Google" id="ProtNLM"/>
    </source>
</evidence>
<gene>
    <name evidence="2" type="primary">12</name>
    <name evidence="2" type="ORF">PBI_MERCURIO_12</name>
</gene>
<feature type="region of interest" description="Disordered" evidence="1">
    <location>
        <begin position="68"/>
        <end position="97"/>
    </location>
</feature>
<organism evidence="2 3">
    <name type="scientific">Mycobacterium phage Mercurio</name>
    <dbReference type="NCBI Taxonomy" id="2575612"/>
    <lineage>
        <taxon>Viruses</taxon>
        <taxon>Duplodnaviria</taxon>
        <taxon>Heunggongvirae</taxon>
        <taxon>Uroviricota</taxon>
        <taxon>Caudoviricetes</taxon>
        <taxon>Gclasvirinae</taxon>
        <taxon>Jolieduovirus</taxon>
        <taxon>Jolieduovirus mercurio</taxon>
    </lineage>
</organism>
<keyword evidence="3" id="KW-1185">Reference proteome</keyword>
<protein>
    <recommendedName>
        <fullName evidence="4">Head-to-tail connector protein</fullName>
    </recommendedName>
</protein>
<dbReference type="GeneID" id="63926109"/>
<reference evidence="2 3" key="1">
    <citation type="submission" date="2019-07" db="EMBL/GenBank/DDBJ databases">
        <authorList>
            <person name="Divens A.M."/>
            <person name="Garlena R.A."/>
            <person name="Russell D.A."/>
            <person name="Pope W.H."/>
            <person name="Jacobs-Sera D."/>
            <person name="Hatfull G.F."/>
        </authorList>
    </citation>
    <scope>NUCLEOTIDE SEQUENCE [LARGE SCALE GENOMIC DNA]</scope>
</reference>
<accession>A0A5J6T6C9</accession>
<dbReference type="Proteomes" id="UP000326063">
    <property type="component" value="Segment"/>
</dbReference>
<name>A0A5J6T6C9_9CAUD</name>
<evidence type="ECO:0000256" key="1">
    <source>
        <dbReference type="SAM" id="MobiDB-lite"/>
    </source>
</evidence>
<dbReference type="KEGG" id="vg:63926109"/>